<dbReference type="CDD" id="cd04051">
    <property type="entry name" value="C2_SRC2_like"/>
    <property type="match status" value="1"/>
</dbReference>
<protein>
    <submittedName>
        <fullName evidence="3">Histone-lysine N-methyltransferase, H3 lysine-36 specific-like isoform X1</fullName>
    </submittedName>
</protein>
<reference evidence="3" key="1">
    <citation type="submission" date="2020-09" db="EMBL/GenBank/DDBJ databases">
        <title>Genome-Enabled Discovery of Anthraquinone Biosynthesis in Senna tora.</title>
        <authorList>
            <person name="Kang S.-H."/>
            <person name="Pandey R.P."/>
            <person name="Lee C.-M."/>
            <person name="Sim J.-S."/>
            <person name="Jeong J.-T."/>
            <person name="Choi B.-S."/>
            <person name="Jung M."/>
            <person name="Ginzburg D."/>
            <person name="Zhao K."/>
            <person name="Won S.Y."/>
            <person name="Oh T.-J."/>
            <person name="Yu Y."/>
            <person name="Kim N.-H."/>
            <person name="Lee O.R."/>
            <person name="Lee T.-H."/>
            <person name="Bashyal P."/>
            <person name="Kim T.-S."/>
            <person name="Lee W.-H."/>
            <person name="Kawkins C."/>
            <person name="Kim C.-K."/>
            <person name="Kim J.S."/>
            <person name="Ahn B.O."/>
            <person name="Rhee S.Y."/>
            <person name="Sohng J.K."/>
        </authorList>
    </citation>
    <scope>NUCLEOTIDE SEQUENCE</scope>
    <source>
        <tissue evidence="3">Leaf</tissue>
    </source>
</reference>
<evidence type="ECO:0000313" key="4">
    <source>
        <dbReference type="Proteomes" id="UP000634136"/>
    </source>
</evidence>
<dbReference type="InterPro" id="IPR035892">
    <property type="entry name" value="C2_domain_sf"/>
</dbReference>
<gene>
    <name evidence="3" type="ORF">G2W53_030551</name>
</gene>
<feature type="region of interest" description="Disordered" evidence="1">
    <location>
        <begin position="195"/>
        <end position="246"/>
    </location>
</feature>
<dbReference type="GO" id="GO:0032259">
    <property type="term" value="P:methylation"/>
    <property type="evidence" value="ECO:0007669"/>
    <property type="project" value="UniProtKB-KW"/>
</dbReference>
<keyword evidence="3" id="KW-0808">Transferase</keyword>
<dbReference type="InterPro" id="IPR044750">
    <property type="entry name" value="C2_SRC2/BAP"/>
</dbReference>
<dbReference type="OrthoDB" id="1910234at2759"/>
<dbReference type="Proteomes" id="UP000634136">
    <property type="component" value="Unassembled WGS sequence"/>
</dbReference>
<feature type="region of interest" description="Disordered" evidence="1">
    <location>
        <begin position="143"/>
        <end position="167"/>
    </location>
</feature>
<feature type="domain" description="C2" evidence="2">
    <location>
        <begin position="1"/>
        <end position="112"/>
    </location>
</feature>
<dbReference type="Gene3D" id="2.60.40.150">
    <property type="entry name" value="C2 domain"/>
    <property type="match status" value="1"/>
</dbReference>
<dbReference type="GO" id="GO:0008168">
    <property type="term" value="F:methyltransferase activity"/>
    <property type="evidence" value="ECO:0007669"/>
    <property type="project" value="UniProtKB-KW"/>
</dbReference>
<name>A0A834T793_9FABA</name>
<evidence type="ECO:0000259" key="2">
    <source>
        <dbReference type="PROSITE" id="PS50004"/>
    </source>
</evidence>
<keyword evidence="3" id="KW-0489">Methyltransferase</keyword>
<dbReference type="InterPro" id="IPR000008">
    <property type="entry name" value="C2_dom"/>
</dbReference>
<dbReference type="EMBL" id="JAAIUW010000009">
    <property type="protein sequence ID" value="KAF7816582.1"/>
    <property type="molecule type" value="Genomic_DNA"/>
</dbReference>
<evidence type="ECO:0000313" key="3">
    <source>
        <dbReference type="EMBL" id="KAF7816582.1"/>
    </source>
</evidence>
<dbReference type="PROSITE" id="PS50004">
    <property type="entry name" value="C2"/>
    <property type="match status" value="1"/>
</dbReference>
<dbReference type="PANTHER" id="PTHR32246">
    <property type="entry name" value="INGRESSION PROTEIN FIC1"/>
    <property type="match status" value="1"/>
</dbReference>
<accession>A0A834T793</accession>
<dbReference type="PANTHER" id="PTHR32246:SF153">
    <property type="entry name" value="LIPID-BINDING (CALB DOMAIN) FAMILY PROTEIN, PUTATIVE-RELATED"/>
    <property type="match status" value="1"/>
</dbReference>
<evidence type="ECO:0000256" key="1">
    <source>
        <dbReference type="SAM" id="MobiDB-lite"/>
    </source>
</evidence>
<proteinExistence type="predicted"/>
<dbReference type="Pfam" id="PF00168">
    <property type="entry name" value="C2"/>
    <property type="match status" value="1"/>
</dbReference>
<dbReference type="AlphaFoldDB" id="A0A834T793"/>
<keyword evidence="4" id="KW-1185">Reference proteome</keyword>
<dbReference type="GO" id="GO:0006952">
    <property type="term" value="P:defense response"/>
    <property type="evidence" value="ECO:0007669"/>
    <property type="project" value="InterPro"/>
</dbReference>
<sequence length="309" mass="33950">MGKIWIEISLISARGLQRSSSLWKRQWFAVGWIDPDSKYCTKVDDSGNENPFWGTKFAILFDDSESEKNLQDLELNVEVYSIDPIFLTEKIHGSATVILEDFLAKKVQNSKFSLRPENEQVRSYQLRKKDSSKPRGFIDISVRVSKEKEEQNSNPGKKGGTVVLDGGNETHLTAEGALGETHSHQLPLASLHHPENEAEKNVPSSQPLPFPETYTDPYDGGPSYEASRTPSPPPPPSNVGYIPTFLPGNDLLPSSGAASSEKVPPGLAMEALAAGAIIFGDDFMSGFDVLPGIAHDSYHTNAYSFLNKQ</sequence>
<dbReference type="SUPFAM" id="SSF49562">
    <property type="entry name" value="C2 domain (Calcium/lipid-binding domain, CaLB)"/>
    <property type="match status" value="1"/>
</dbReference>
<comment type="caution">
    <text evidence="3">The sequence shown here is derived from an EMBL/GenBank/DDBJ whole genome shotgun (WGS) entry which is preliminary data.</text>
</comment>
<organism evidence="3 4">
    <name type="scientific">Senna tora</name>
    <dbReference type="NCBI Taxonomy" id="362788"/>
    <lineage>
        <taxon>Eukaryota</taxon>
        <taxon>Viridiplantae</taxon>
        <taxon>Streptophyta</taxon>
        <taxon>Embryophyta</taxon>
        <taxon>Tracheophyta</taxon>
        <taxon>Spermatophyta</taxon>
        <taxon>Magnoliopsida</taxon>
        <taxon>eudicotyledons</taxon>
        <taxon>Gunneridae</taxon>
        <taxon>Pentapetalae</taxon>
        <taxon>rosids</taxon>
        <taxon>fabids</taxon>
        <taxon>Fabales</taxon>
        <taxon>Fabaceae</taxon>
        <taxon>Caesalpinioideae</taxon>
        <taxon>Cassia clade</taxon>
        <taxon>Senna</taxon>
    </lineage>
</organism>